<organism evidence="6 7">
    <name type="scientific">Aminomonas paucivorans DSM 12260</name>
    <dbReference type="NCBI Taxonomy" id="584708"/>
    <lineage>
        <taxon>Bacteria</taxon>
        <taxon>Thermotogati</taxon>
        <taxon>Synergistota</taxon>
        <taxon>Synergistia</taxon>
        <taxon>Synergistales</taxon>
        <taxon>Synergistaceae</taxon>
        <taxon>Aminomonas</taxon>
    </lineage>
</organism>
<sequence length="267" mass="29801">MRETYEGKVAVVTGAADGMGLGLCRRLAELGAYVVMGDINGEKLNAEVARINQEHPGHALARVTDVTKKDQIRSLIRKTVEWKGFVHFLFNNAGMGGTLPVDQLELEDWRSLFELNFWSVLQGIYAVLPIMRMQGGGHIVNTSSIAGIVPLPYQEAYCATKYAVSAVGQCLRYELWDENIRFSTVCPSNVATSIFSGLPVPDDAVSVEEAVETILAGVGRNENLIVFPEADRKRWERFQTAPEEQEQILLGMARVRKENYRTKGRYF</sequence>
<dbReference type="SMART" id="SM00822">
    <property type="entry name" value="PKS_KR"/>
    <property type="match status" value="1"/>
</dbReference>
<dbReference type="Gene3D" id="3.40.50.720">
    <property type="entry name" value="NAD(P)-binding Rossmann-like Domain"/>
    <property type="match status" value="1"/>
</dbReference>
<evidence type="ECO:0000256" key="3">
    <source>
        <dbReference type="ARBA" id="ARBA00023002"/>
    </source>
</evidence>
<dbReference type="PANTHER" id="PTHR43391:SF14">
    <property type="entry name" value="DEHYDROGENASE_REDUCTASE SDR FAMILY PROTEIN 7-LIKE"/>
    <property type="match status" value="1"/>
</dbReference>
<evidence type="ECO:0000256" key="2">
    <source>
        <dbReference type="ARBA" id="ARBA00022857"/>
    </source>
</evidence>
<keyword evidence="3" id="KW-0560">Oxidoreductase</keyword>
<dbReference type="PANTHER" id="PTHR43391">
    <property type="entry name" value="RETINOL DEHYDROGENASE-RELATED"/>
    <property type="match status" value="1"/>
</dbReference>
<evidence type="ECO:0000256" key="4">
    <source>
        <dbReference type="RuleBase" id="RU000363"/>
    </source>
</evidence>
<dbReference type="HOGENOM" id="CLU_010194_2_1_0"/>
<dbReference type="Proteomes" id="UP000005096">
    <property type="component" value="Chromosome"/>
</dbReference>
<accession>E3CWS3</accession>
<dbReference type="STRING" id="584708.Apau_0141"/>
<name>E3CWS3_9BACT</name>
<evidence type="ECO:0000313" key="7">
    <source>
        <dbReference type="Proteomes" id="UP000005096"/>
    </source>
</evidence>
<dbReference type="InterPro" id="IPR036291">
    <property type="entry name" value="NAD(P)-bd_dom_sf"/>
</dbReference>
<dbReference type="InterPro" id="IPR020904">
    <property type="entry name" value="Sc_DH/Rdtase_CS"/>
</dbReference>
<dbReference type="OrthoDB" id="9775296at2"/>
<keyword evidence="2" id="KW-0521">NADP</keyword>
<dbReference type="eggNOG" id="COG4221">
    <property type="taxonomic scope" value="Bacteria"/>
</dbReference>
<dbReference type="Pfam" id="PF00106">
    <property type="entry name" value="adh_short"/>
    <property type="match status" value="1"/>
</dbReference>
<dbReference type="PROSITE" id="PS00061">
    <property type="entry name" value="ADH_SHORT"/>
    <property type="match status" value="1"/>
</dbReference>
<dbReference type="PaxDb" id="584708-Apau_0141"/>
<reference evidence="6 7" key="1">
    <citation type="journal article" date="2010" name="Stand. Genomic Sci.">
        <title>Non-contiguous finished genome sequence of Aminomonas paucivorans type strain (GLU-3).</title>
        <authorList>
            <person name="Pitluck S."/>
            <person name="Yasawong M."/>
            <person name="Held B."/>
            <person name="Lapidus A."/>
            <person name="Nolan M."/>
            <person name="Copeland A."/>
            <person name="Lucas S."/>
            <person name="Del Rio T.G."/>
            <person name="Tice H."/>
            <person name="Cheng J.F."/>
            <person name="Chertkov O."/>
            <person name="Goodwin L."/>
            <person name="Tapia R."/>
            <person name="Han C."/>
            <person name="Liolios K."/>
            <person name="Ivanova N."/>
            <person name="Mavromatis K."/>
            <person name="Ovchinnikova G."/>
            <person name="Pati A."/>
            <person name="Chen A."/>
            <person name="Palaniappan K."/>
            <person name="Land M."/>
            <person name="Hauser L."/>
            <person name="Chang Y.J."/>
            <person name="Jeffries C.D."/>
            <person name="Pukall R."/>
            <person name="Spring S."/>
            <person name="Rohde M."/>
            <person name="Sikorski J."/>
            <person name="Goker M."/>
            <person name="Woyke T."/>
            <person name="Bristow J."/>
            <person name="Eisen J.A."/>
            <person name="Markowitz V."/>
            <person name="Hugenholtz P."/>
            <person name="Kyrpides N.C."/>
            <person name="Klenk H.P."/>
        </authorList>
    </citation>
    <scope>NUCLEOTIDE SEQUENCE [LARGE SCALE GENOMIC DNA]</scope>
    <source>
        <strain evidence="6 7">DSM 12260</strain>
    </source>
</reference>
<dbReference type="InterPro" id="IPR057326">
    <property type="entry name" value="KR_dom"/>
</dbReference>
<dbReference type="AlphaFoldDB" id="E3CWS3"/>
<dbReference type="GO" id="GO:0016491">
    <property type="term" value="F:oxidoreductase activity"/>
    <property type="evidence" value="ECO:0007669"/>
    <property type="project" value="UniProtKB-KW"/>
</dbReference>
<dbReference type="PRINTS" id="PR00080">
    <property type="entry name" value="SDRFAMILY"/>
</dbReference>
<evidence type="ECO:0000259" key="5">
    <source>
        <dbReference type="SMART" id="SM00822"/>
    </source>
</evidence>
<feature type="domain" description="Ketoreductase" evidence="5">
    <location>
        <begin position="8"/>
        <end position="179"/>
    </location>
</feature>
<dbReference type="RefSeq" id="WP_006299720.1">
    <property type="nucleotide sequence ID" value="NZ_CM001022.1"/>
</dbReference>
<evidence type="ECO:0000313" key="6">
    <source>
        <dbReference type="EMBL" id="EFQ22578.1"/>
    </source>
</evidence>
<dbReference type="InterPro" id="IPR002347">
    <property type="entry name" value="SDR_fam"/>
</dbReference>
<comment type="similarity">
    <text evidence="1 4">Belongs to the short-chain dehydrogenases/reductases (SDR) family.</text>
</comment>
<dbReference type="EMBL" id="CM001022">
    <property type="protein sequence ID" value="EFQ22578.1"/>
    <property type="molecule type" value="Genomic_DNA"/>
</dbReference>
<dbReference type="SUPFAM" id="SSF51735">
    <property type="entry name" value="NAD(P)-binding Rossmann-fold domains"/>
    <property type="match status" value="1"/>
</dbReference>
<keyword evidence="7" id="KW-1185">Reference proteome</keyword>
<dbReference type="PRINTS" id="PR00081">
    <property type="entry name" value="GDHRDH"/>
</dbReference>
<dbReference type="CDD" id="cd05233">
    <property type="entry name" value="SDR_c"/>
    <property type="match status" value="1"/>
</dbReference>
<evidence type="ECO:0000256" key="1">
    <source>
        <dbReference type="ARBA" id="ARBA00006484"/>
    </source>
</evidence>
<gene>
    <name evidence="6" type="ORF">Apau_0141</name>
</gene>
<protein>
    <submittedName>
        <fullName evidence="6">Short-chain dehydrogenase/reductase SDR</fullName>
    </submittedName>
</protein>
<proteinExistence type="inferred from homology"/>